<accession>A0ABU2T3I6</accession>
<name>A0ABU2T3I6_9ACTN</name>
<evidence type="ECO:0000313" key="2">
    <source>
        <dbReference type="Proteomes" id="UP001180551"/>
    </source>
</evidence>
<keyword evidence="2" id="KW-1185">Reference proteome</keyword>
<comment type="caution">
    <text evidence="1">The sequence shown here is derived from an EMBL/GenBank/DDBJ whole genome shotgun (WGS) entry which is preliminary data.</text>
</comment>
<dbReference type="EMBL" id="JAVRFE010000003">
    <property type="protein sequence ID" value="MDT0454740.1"/>
    <property type="molecule type" value="Genomic_DNA"/>
</dbReference>
<protein>
    <recommendedName>
        <fullName evidence="3">Tn3 transposase DDE domain-containing protein</fullName>
    </recommendedName>
</protein>
<proteinExistence type="predicted"/>
<evidence type="ECO:0008006" key="3">
    <source>
        <dbReference type="Google" id="ProtNLM"/>
    </source>
</evidence>
<evidence type="ECO:0000313" key="1">
    <source>
        <dbReference type="EMBL" id="MDT0454740.1"/>
    </source>
</evidence>
<dbReference type="RefSeq" id="WP_311622173.1">
    <property type="nucleotide sequence ID" value="NZ_JAVRFE010000003.1"/>
</dbReference>
<organism evidence="1 2">
    <name type="scientific">Streptomyces mooreae</name>
    <dbReference type="NCBI Taxonomy" id="3075523"/>
    <lineage>
        <taxon>Bacteria</taxon>
        <taxon>Bacillati</taxon>
        <taxon>Actinomycetota</taxon>
        <taxon>Actinomycetes</taxon>
        <taxon>Kitasatosporales</taxon>
        <taxon>Streptomycetaceae</taxon>
        <taxon>Streptomyces</taxon>
    </lineage>
</organism>
<reference evidence="1" key="1">
    <citation type="submission" date="2024-05" db="EMBL/GenBank/DDBJ databases">
        <title>30 novel species of actinomycetes from the DSMZ collection.</title>
        <authorList>
            <person name="Nouioui I."/>
        </authorList>
    </citation>
    <scope>NUCLEOTIDE SEQUENCE</scope>
    <source>
        <strain evidence="1">DSM 41527</strain>
    </source>
</reference>
<gene>
    <name evidence="1" type="ORF">RM550_03160</name>
</gene>
<sequence length="54" mass="5995">MRKGNAGATACRLVTDFFTALNQVRSAGRINEIRGVSDRLGLFLQLGWDWPTVD</sequence>
<dbReference type="Proteomes" id="UP001180551">
    <property type="component" value="Unassembled WGS sequence"/>
</dbReference>